<sequence length="203" mass="22920">MIRSIEKKGKCLRSELESTTIGELIHEGLVGEINRQSLQMTFMYAAMTFEMIVESAETSAKTALQNVIDYYKSQGKRTIPISFDCSWSHVHNTQQASGEIIYDGKDVNGYSFKPVIAFHVVEKPPKIKKKDEKVKIIKEGNFDLSSRQMEHAILISILGKLTPVLEEYDMLINVTINGDVDSNKTLRNIGVVNQIFADLKHVK</sequence>
<dbReference type="Proteomes" id="UP000265703">
    <property type="component" value="Unassembled WGS sequence"/>
</dbReference>
<gene>
    <name evidence="1" type="ORF">C1645_738774</name>
</gene>
<name>A0A397SX79_9GLOM</name>
<evidence type="ECO:0000313" key="1">
    <source>
        <dbReference type="EMBL" id="RIA89276.1"/>
    </source>
</evidence>
<organism evidence="1 2">
    <name type="scientific">Glomus cerebriforme</name>
    <dbReference type="NCBI Taxonomy" id="658196"/>
    <lineage>
        <taxon>Eukaryota</taxon>
        <taxon>Fungi</taxon>
        <taxon>Fungi incertae sedis</taxon>
        <taxon>Mucoromycota</taxon>
        <taxon>Glomeromycotina</taxon>
        <taxon>Glomeromycetes</taxon>
        <taxon>Glomerales</taxon>
        <taxon>Glomeraceae</taxon>
        <taxon>Glomus</taxon>
    </lineage>
</organism>
<evidence type="ECO:0000313" key="2">
    <source>
        <dbReference type="Proteomes" id="UP000265703"/>
    </source>
</evidence>
<reference evidence="1 2" key="1">
    <citation type="submission" date="2018-06" db="EMBL/GenBank/DDBJ databases">
        <title>Comparative genomics reveals the genomic features of Rhizophagus irregularis, R. cerebriforme, R. diaphanum and Gigaspora rosea, and their symbiotic lifestyle signature.</title>
        <authorList>
            <person name="Morin E."/>
            <person name="San Clemente H."/>
            <person name="Chen E.C.H."/>
            <person name="De La Providencia I."/>
            <person name="Hainaut M."/>
            <person name="Kuo A."/>
            <person name="Kohler A."/>
            <person name="Murat C."/>
            <person name="Tang N."/>
            <person name="Roy S."/>
            <person name="Loubradou J."/>
            <person name="Henrissat B."/>
            <person name="Grigoriev I.V."/>
            <person name="Corradi N."/>
            <person name="Roux C."/>
            <person name="Martin F.M."/>
        </authorList>
    </citation>
    <scope>NUCLEOTIDE SEQUENCE [LARGE SCALE GENOMIC DNA]</scope>
    <source>
        <strain evidence="1 2">DAOM 227022</strain>
    </source>
</reference>
<proteinExistence type="predicted"/>
<dbReference type="AlphaFoldDB" id="A0A397SX79"/>
<accession>A0A397SX79</accession>
<dbReference type="EMBL" id="QKYT01000226">
    <property type="protein sequence ID" value="RIA89276.1"/>
    <property type="molecule type" value="Genomic_DNA"/>
</dbReference>
<protein>
    <submittedName>
        <fullName evidence="1">Uncharacterized protein</fullName>
    </submittedName>
</protein>
<keyword evidence="2" id="KW-1185">Reference proteome</keyword>
<dbReference type="STRING" id="658196.A0A397SX79"/>
<comment type="caution">
    <text evidence="1">The sequence shown here is derived from an EMBL/GenBank/DDBJ whole genome shotgun (WGS) entry which is preliminary data.</text>
</comment>
<dbReference type="OrthoDB" id="2431622at2759"/>